<feature type="compositionally biased region" description="Basic and acidic residues" evidence="1">
    <location>
        <begin position="161"/>
        <end position="184"/>
    </location>
</feature>
<feature type="region of interest" description="Disordered" evidence="1">
    <location>
        <begin position="150"/>
        <end position="184"/>
    </location>
</feature>
<evidence type="ECO:0000313" key="4">
    <source>
        <dbReference type="Proteomes" id="UP001141552"/>
    </source>
</evidence>
<feature type="region of interest" description="Disordered" evidence="1">
    <location>
        <begin position="241"/>
        <end position="270"/>
    </location>
</feature>
<evidence type="ECO:0000256" key="1">
    <source>
        <dbReference type="SAM" id="MobiDB-lite"/>
    </source>
</evidence>
<accession>A0A9Q0F8T3</accession>
<feature type="region of interest" description="Disordered" evidence="1">
    <location>
        <begin position="1"/>
        <end position="31"/>
    </location>
</feature>
<dbReference type="InterPro" id="IPR041567">
    <property type="entry name" value="COI1_F-box"/>
</dbReference>
<feature type="compositionally biased region" description="Basic residues" evidence="1">
    <location>
        <begin position="72"/>
        <end position="81"/>
    </location>
</feature>
<reference evidence="3" key="2">
    <citation type="journal article" date="2023" name="Plants (Basel)">
        <title>Annotation of the Turnera subulata (Passifloraceae) Draft Genome Reveals the S-Locus Evolved after the Divergence of Turneroideae from Passifloroideae in a Stepwise Manner.</title>
        <authorList>
            <person name="Henning P.M."/>
            <person name="Roalson E.H."/>
            <person name="Mir W."/>
            <person name="McCubbin A.G."/>
            <person name="Shore J.S."/>
        </authorList>
    </citation>
    <scope>NUCLEOTIDE SEQUENCE</scope>
    <source>
        <strain evidence="3">F60SS</strain>
    </source>
</reference>
<protein>
    <recommendedName>
        <fullName evidence="2">COI1 F-box domain-containing protein</fullName>
    </recommendedName>
</protein>
<dbReference type="Pfam" id="PF18511">
    <property type="entry name" value="F-box_5"/>
    <property type="match status" value="1"/>
</dbReference>
<feature type="compositionally biased region" description="Basic residues" evidence="1">
    <location>
        <begin position="14"/>
        <end position="23"/>
    </location>
</feature>
<feature type="compositionally biased region" description="Polar residues" evidence="1">
    <location>
        <begin position="1"/>
        <end position="10"/>
    </location>
</feature>
<name>A0A9Q0F8T3_9ROSI</name>
<comment type="caution">
    <text evidence="3">The sequence shown here is derived from an EMBL/GenBank/DDBJ whole genome shotgun (WGS) entry which is preliminary data.</text>
</comment>
<feature type="compositionally biased region" description="Basic and acidic residues" evidence="1">
    <location>
        <begin position="241"/>
        <end position="256"/>
    </location>
</feature>
<dbReference type="AlphaFoldDB" id="A0A9Q0F8T3"/>
<feature type="region of interest" description="Disordered" evidence="1">
    <location>
        <begin position="63"/>
        <end position="111"/>
    </location>
</feature>
<keyword evidence="4" id="KW-1185">Reference proteome</keyword>
<evidence type="ECO:0000259" key="2">
    <source>
        <dbReference type="Pfam" id="PF18511"/>
    </source>
</evidence>
<dbReference type="Proteomes" id="UP001141552">
    <property type="component" value="Unassembled WGS sequence"/>
</dbReference>
<gene>
    <name evidence="3" type="ORF">Tsubulata_006464</name>
</gene>
<dbReference type="EMBL" id="JAKUCV010006784">
    <property type="protein sequence ID" value="KAJ4825907.1"/>
    <property type="molecule type" value="Genomic_DNA"/>
</dbReference>
<sequence>MKQRISSLSVSLAHGRRHHHHQFFRPNPSSSSSSSTILPGLHFSVVAAGESSSRLVLCTYNSGSSGVSSNGRWRKPRHNPPRKYYLNPKTKPSYADNRRHNPRPKYIKPETQRQLLEDDRRMLEEVTLPPIRKFNYLLAELVRMRPYETIRPQSAAPKTSKQKDEEHSRIDAQSDRNDKIKEEEKNRLHRLSLPSMPDVVAMPENNNHQSRMNYHSSSIVAMPDVILECVLPYVDDPRDRGAISHQEAGDHRHVLHGEPQCLARSGDREH</sequence>
<dbReference type="Gene3D" id="1.20.1280.50">
    <property type="match status" value="1"/>
</dbReference>
<feature type="domain" description="COI1 F-box" evidence="2">
    <location>
        <begin position="221"/>
        <end position="244"/>
    </location>
</feature>
<evidence type="ECO:0000313" key="3">
    <source>
        <dbReference type="EMBL" id="KAJ4825907.1"/>
    </source>
</evidence>
<reference evidence="3" key="1">
    <citation type="submission" date="2022-02" db="EMBL/GenBank/DDBJ databases">
        <authorList>
            <person name="Henning P.M."/>
            <person name="McCubbin A.G."/>
            <person name="Shore J.S."/>
        </authorList>
    </citation>
    <scope>NUCLEOTIDE SEQUENCE</scope>
    <source>
        <strain evidence="3">F60SS</strain>
        <tissue evidence="3">Leaves</tissue>
    </source>
</reference>
<organism evidence="3 4">
    <name type="scientific">Turnera subulata</name>
    <dbReference type="NCBI Taxonomy" id="218843"/>
    <lineage>
        <taxon>Eukaryota</taxon>
        <taxon>Viridiplantae</taxon>
        <taxon>Streptophyta</taxon>
        <taxon>Embryophyta</taxon>
        <taxon>Tracheophyta</taxon>
        <taxon>Spermatophyta</taxon>
        <taxon>Magnoliopsida</taxon>
        <taxon>eudicotyledons</taxon>
        <taxon>Gunneridae</taxon>
        <taxon>Pentapetalae</taxon>
        <taxon>rosids</taxon>
        <taxon>fabids</taxon>
        <taxon>Malpighiales</taxon>
        <taxon>Passifloraceae</taxon>
        <taxon>Turnera</taxon>
    </lineage>
</organism>
<proteinExistence type="predicted"/>